<keyword evidence="2" id="KW-1185">Reference proteome</keyword>
<accession>A0ACC0IP04</accession>
<proteinExistence type="predicted"/>
<protein>
    <submittedName>
        <fullName evidence="1">Gamma-tubulin complex component 2</fullName>
    </submittedName>
</protein>
<name>A0ACC0IP04_9ERIC</name>
<gene>
    <name evidence="1" type="ORF">LOK49_LG02G00282</name>
</gene>
<dbReference type="EMBL" id="CM045760">
    <property type="protein sequence ID" value="KAI8025581.1"/>
    <property type="molecule type" value="Genomic_DNA"/>
</dbReference>
<reference evidence="1 2" key="1">
    <citation type="journal article" date="2022" name="Plant J.">
        <title>Chromosome-level genome of Camellia lanceoleosa provides a valuable resource for understanding genome evolution and self-incompatibility.</title>
        <authorList>
            <person name="Gong W."/>
            <person name="Xiao S."/>
            <person name="Wang L."/>
            <person name="Liao Z."/>
            <person name="Chang Y."/>
            <person name="Mo W."/>
            <person name="Hu G."/>
            <person name="Li W."/>
            <person name="Zhao G."/>
            <person name="Zhu H."/>
            <person name="Hu X."/>
            <person name="Ji K."/>
            <person name="Xiang X."/>
            <person name="Song Q."/>
            <person name="Yuan D."/>
            <person name="Jin S."/>
            <person name="Zhang L."/>
        </authorList>
    </citation>
    <scope>NUCLEOTIDE SEQUENCE [LARGE SCALE GENOMIC DNA]</scope>
    <source>
        <strain evidence="1">SQ_2022a</strain>
    </source>
</reference>
<comment type="caution">
    <text evidence="1">The sequence shown here is derived from an EMBL/GenBank/DDBJ whole genome shotgun (WGS) entry which is preliminary data.</text>
</comment>
<organism evidence="1 2">
    <name type="scientific">Camellia lanceoleosa</name>
    <dbReference type="NCBI Taxonomy" id="1840588"/>
    <lineage>
        <taxon>Eukaryota</taxon>
        <taxon>Viridiplantae</taxon>
        <taxon>Streptophyta</taxon>
        <taxon>Embryophyta</taxon>
        <taxon>Tracheophyta</taxon>
        <taxon>Spermatophyta</taxon>
        <taxon>Magnoliopsida</taxon>
        <taxon>eudicotyledons</taxon>
        <taxon>Gunneridae</taxon>
        <taxon>Pentapetalae</taxon>
        <taxon>asterids</taxon>
        <taxon>Ericales</taxon>
        <taxon>Theaceae</taxon>
        <taxon>Camellia</taxon>
    </lineage>
</organism>
<evidence type="ECO:0000313" key="2">
    <source>
        <dbReference type="Proteomes" id="UP001060215"/>
    </source>
</evidence>
<dbReference type="Proteomes" id="UP001060215">
    <property type="component" value="Chromosome 3"/>
</dbReference>
<sequence>MEKAIGCYHASIQELIVIDDLLSALVRIEGRYTSIKRVREKDANFAFQLDASMDLALQVRMLSLWSSDLEV</sequence>
<evidence type="ECO:0000313" key="1">
    <source>
        <dbReference type="EMBL" id="KAI8025581.1"/>
    </source>
</evidence>